<dbReference type="Proteomes" id="UP001163878">
    <property type="component" value="Chromosome"/>
</dbReference>
<evidence type="ECO:0000313" key="10">
    <source>
        <dbReference type="EMBL" id="UYQ64841.1"/>
    </source>
</evidence>
<evidence type="ECO:0000256" key="6">
    <source>
        <dbReference type="ARBA" id="ARBA00023136"/>
    </source>
</evidence>
<evidence type="ECO:0000313" key="11">
    <source>
        <dbReference type="Proteomes" id="UP001163878"/>
    </source>
</evidence>
<keyword evidence="6 8" id="KW-0472">Membrane</keyword>
<evidence type="ECO:0000256" key="8">
    <source>
        <dbReference type="SAM" id="Phobius"/>
    </source>
</evidence>
<feature type="transmembrane region" description="Helical" evidence="8">
    <location>
        <begin position="550"/>
        <end position="570"/>
    </location>
</feature>
<gene>
    <name evidence="10" type="ORF">OGH68_27535</name>
</gene>
<evidence type="ECO:0000256" key="4">
    <source>
        <dbReference type="ARBA" id="ARBA00022692"/>
    </source>
</evidence>
<dbReference type="Pfam" id="PF03176">
    <property type="entry name" value="MMPL"/>
    <property type="match status" value="2"/>
</dbReference>
<feature type="transmembrane region" description="Helical" evidence="8">
    <location>
        <begin position="313"/>
        <end position="342"/>
    </location>
</feature>
<dbReference type="PANTHER" id="PTHR33406">
    <property type="entry name" value="MEMBRANE PROTEIN MJ1562-RELATED"/>
    <property type="match status" value="1"/>
</dbReference>
<dbReference type="InterPro" id="IPR004869">
    <property type="entry name" value="MMPL_dom"/>
</dbReference>
<keyword evidence="4 8" id="KW-0812">Transmembrane</keyword>
<keyword evidence="11" id="KW-1185">Reference proteome</keyword>
<feature type="transmembrane region" description="Helical" evidence="8">
    <location>
        <begin position="582"/>
        <end position="603"/>
    </location>
</feature>
<feature type="compositionally biased region" description="Polar residues" evidence="7">
    <location>
        <begin position="715"/>
        <end position="724"/>
    </location>
</feature>
<evidence type="ECO:0000256" key="3">
    <source>
        <dbReference type="ARBA" id="ARBA00022475"/>
    </source>
</evidence>
<feature type="transmembrane region" description="Helical" evidence="8">
    <location>
        <begin position="205"/>
        <end position="225"/>
    </location>
</feature>
<feature type="transmembrane region" description="Helical" evidence="8">
    <location>
        <begin position="278"/>
        <end position="301"/>
    </location>
</feature>
<feature type="transmembrane region" description="Helical" evidence="8">
    <location>
        <begin position="237"/>
        <end position="258"/>
    </location>
</feature>
<proteinExistence type="inferred from homology"/>
<dbReference type="RefSeq" id="WP_264247701.1">
    <property type="nucleotide sequence ID" value="NZ_CP107567.1"/>
</dbReference>
<organism evidence="10 11">
    <name type="scientific">Streptomyces peucetius</name>
    <dbReference type="NCBI Taxonomy" id="1950"/>
    <lineage>
        <taxon>Bacteria</taxon>
        <taxon>Bacillati</taxon>
        <taxon>Actinomycetota</taxon>
        <taxon>Actinomycetes</taxon>
        <taxon>Kitasatosporales</taxon>
        <taxon>Streptomycetaceae</taxon>
        <taxon>Streptomyces</taxon>
    </lineage>
</organism>
<evidence type="ECO:0000259" key="9">
    <source>
        <dbReference type="PROSITE" id="PS50156"/>
    </source>
</evidence>
<protein>
    <submittedName>
        <fullName evidence="10">MMPL family transporter</fullName>
    </submittedName>
</protein>
<keyword evidence="5 8" id="KW-1133">Transmembrane helix</keyword>
<feature type="transmembrane region" description="Helical" evidence="8">
    <location>
        <begin position="368"/>
        <end position="388"/>
    </location>
</feature>
<evidence type="ECO:0000256" key="5">
    <source>
        <dbReference type="ARBA" id="ARBA00022989"/>
    </source>
</evidence>
<feature type="transmembrane region" description="Helical" evidence="8">
    <location>
        <begin position="180"/>
        <end position="198"/>
    </location>
</feature>
<keyword evidence="3" id="KW-1003">Cell membrane</keyword>
<dbReference type="InterPro" id="IPR050545">
    <property type="entry name" value="Mycobact_MmpL"/>
</dbReference>
<feature type="domain" description="SSD" evidence="9">
    <location>
        <begin position="230"/>
        <end position="335"/>
    </location>
</feature>
<dbReference type="InterPro" id="IPR000731">
    <property type="entry name" value="SSD"/>
</dbReference>
<comment type="subcellular location">
    <subcellularLocation>
        <location evidence="1">Cell membrane</location>
        <topology evidence="1">Multi-pass membrane protein</topology>
    </subcellularLocation>
</comment>
<feature type="transmembrane region" description="Helical" evidence="8">
    <location>
        <begin position="524"/>
        <end position="543"/>
    </location>
</feature>
<sequence>MFGRIGRSAVRHPWLTILAWLIAAIAAASLAPPLKAVSDQAEFLPSHYESVQAAKVQERAFPQQEQPASIAVFRRSDNGVLTDADKAEVTEIAAALDGAGLKKIKKVETGPQSISPKGEIALASIVATTKNPYDAELIESVKELRQKAKPLLEGTSLQMGVTGSAATALDTQESSGDTDAMIMMATLLLIVVLLALIFRSPLIAILPVLIIGLVFGVAVGLISATAELGGLQADASISSILIVVLFGVGTDYILFLLFRYREFLRQGRPPKEAMSEAVARVGETIASAAGAVIIAFLALLLSSLGMLRAMGPALAIAVAVTLVAALTLVPAVFSLLGTKAFWPSKAWRKQPKHGLAHRVGSLTARRPGGVAAVSGGLLAVLAVGVFSFTPQFDSTGSLPKDLESVRAMEDLQRGFSAGQSDPTWVIVEAEDGGRLEQSQIDAYAKKLGEAGLGQVTPAALGPGGDAAQIGVVLKHKPAGEEAIELVSGTLRDVAHDAAPDGTRVLVGGTTAVLADIQHATTRDYSLVFPVAGLAIMIILGLLLRSVVAPWYLMLSVGLGFTATLGSTVWLFQNVKGEQGLLFTLPVIVYLFVVAIGTDYNILMVARLREEIRGGSSPAEAVRQAIIHSASTIGAAAVILAGTFGVLLLAENTMLQQMGFAVAFGILLTAFVMALLLVPAVTTLLGDRAWWPGGRRSVPPAHDGPAGTADSGTPEPANSGTSGRI</sequence>
<feature type="transmembrane region" description="Helical" evidence="8">
    <location>
        <begin position="624"/>
        <end position="649"/>
    </location>
</feature>
<name>A0ABY6ICW7_STRPE</name>
<dbReference type="SUPFAM" id="SSF82866">
    <property type="entry name" value="Multidrug efflux transporter AcrB transmembrane domain"/>
    <property type="match status" value="2"/>
</dbReference>
<dbReference type="PROSITE" id="PS50156">
    <property type="entry name" value="SSD"/>
    <property type="match status" value="1"/>
</dbReference>
<evidence type="ECO:0000256" key="7">
    <source>
        <dbReference type="SAM" id="MobiDB-lite"/>
    </source>
</evidence>
<reference evidence="10" key="1">
    <citation type="submission" date="2022-10" db="EMBL/GenBank/DDBJ databases">
        <title>Cytochrome P450 Catalyzes Benzene Ring Formation in the Biosynthesis of Trialkyl-Substituted Aromatic Polyketides.</title>
        <authorList>
            <person name="Zhao E."/>
            <person name="Ge H."/>
        </authorList>
    </citation>
    <scope>NUCLEOTIDE SEQUENCE</scope>
    <source>
        <strain evidence="10">NA0869</strain>
    </source>
</reference>
<accession>A0ABY6ICW7</accession>
<comment type="similarity">
    <text evidence="2">Belongs to the resistance-nodulation-cell division (RND) (TC 2.A.6) family. MmpL subfamily.</text>
</comment>
<dbReference type="Gene3D" id="1.20.1640.10">
    <property type="entry name" value="Multidrug efflux transporter AcrB transmembrane domain"/>
    <property type="match status" value="2"/>
</dbReference>
<feature type="region of interest" description="Disordered" evidence="7">
    <location>
        <begin position="695"/>
        <end position="724"/>
    </location>
</feature>
<feature type="transmembrane region" description="Helical" evidence="8">
    <location>
        <begin position="661"/>
        <end position="685"/>
    </location>
</feature>
<dbReference type="PANTHER" id="PTHR33406:SF6">
    <property type="entry name" value="MEMBRANE PROTEIN YDGH-RELATED"/>
    <property type="match status" value="1"/>
</dbReference>
<dbReference type="EMBL" id="CP107567">
    <property type="protein sequence ID" value="UYQ64841.1"/>
    <property type="molecule type" value="Genomic_DNA"/>
</dbReference>
<evidence type="ECO:0000256" key="1">
    <source>
        <dbReference type="ARBA" id="ARBA00004651"/>
    </source>
</evidence>
<evidence type="ECO:0000256" key="2">
    <source>
        <dbReference type="ARBA" id="ARBA00010157"/>
    </source>
</evidence>